<dbReference type="CDD" id="cd03352">
    <property type="entry name" value="LbH_LpxD"/>
    <property type="match status" value="1"/>
</dbReference>
<feature type="domain" description="UDP-3-O-[3-hydroxymyristoyl] glucosamine N-acyltransferase non-repeat region" evidence="8">
    <location>
        <begin position="21"/>
        <end position="87"/>
    </location>
</feature>
<dbReference type="PANTHER" id="PTHR43378:SF2">
    <property type="entry name" value="UDP-3-O-ACYLGLUCOSAMINE N-ACYLTRANSFERASE 1, MITOCHONDRIAL-RELATED"/>
    <property type="match status" value="1"/>
</dbReference>
<evidence type="ECO:0000256" key="5">
    <source>
        <dbReference type="ARBA" id="ARBA00023098"/>
    </source>
</evidence>
<dbReference type="InterPro" id="IPR018357">
    <property type="entry name" value="Hexapep_transf_CS"/>
</dbReference>
<dbReference type="GO" id="GO:0103118">
    <property type="term" value="F:UDP-3-O-[(3R)-3-hydroxyacyl]-glucosamine N-acyltransferase activity"/>
    <property type="evidence" value="ECO:0007669"/>
    <property type="project" value="UniProtKB-EC"/>
</dbReference>
<proteinExistence type="inferred from homology"/>
<reference evidence="9" key="1">
    <citation type="submission" date="2022-04" db="EMBL/GenBank/DDBJ databases">
        <title>Desulfatitalea alkaliphila sp. nov., a novel anaerobic sulfate-reducing bacterium isolated from terrestrial mud volcano, Taman Peninsula, Russia.</title>
        <authorList>
            <person name="Khomyakova M.A."/>
            <person name="Merkel A.Y."/>
            <person name="Slobodkin A.I."/>
        </authorList>
    </citation>
    <scope>NUCLEOTIDE SEQUENCE</scope>
    <source>
        <strain evidence="9">M08but</strain>
    </source>
</reference>
<keyword evidence="6 7" id="KW-0012">Acyltransferase</keyword>
<dbReference type="NCBIfam" id="TIGR01853">
    <property type="entry name" value="lipid_A_lpxD"/>
    <property type="match status" value="1"/>
</dbReference>
<evidence type="ECO:0000256" key="4">
    <source>
        <dbReference type="ARBA" id="ARBA00022737"/>
    </source>
</evidence>
<dbReference type="InterPro" id="IPR001451">
    <property type="entry name" value="Hexapep"/>
</dbReference>
<dbReference type="AlphaFoldDB" id="A0AA41R2X6"/>
<dbReference type="InterPro" id="IPR020573">
    <property type="entry name" value="UDP_GlcNAc_AcTrfase_non-rep"/>
</dbReference>
<evidence type="ECO:0000256" key="3">
    <source>
        <dbReference type="ARBA" id="ARBA00022679"/>
    </source>
</evidence>
<evidence type="ECO:0000256" key="2">
    <source>
        <dbReference type="ARBA" id="ARBA00022556"/>
    </source>
</evidence>
<evidence type="ECO:0000313" key="10">
    <source>
        <dbReference type="Proteomes" id="UP001165427"/>
    </source>
</evidence>
<evidence type="ECO:0000256" key="6">
    <source>
        <dbReference type="ARBA" id="ARBA00023315"/>
    </source>
</evidence>
<comment type="pathway">
    <text evidence="7">Bacterial outer membrane biogenesis; LPS lipid A biosynthesis.</text>
</comment>
<feature type="active site" description="Proton acceptor" evidence="7">
    <location>
        <position position="237"/>
    </location>
</feature>
<dbReference type="GO" id="GO:0016410">
    <property type="term" value="F:N-acyltransferase activity"/>
    <property type="evidence" value="ECO:0007669"/>
    <property type="project" value="InterPro"/>
</dbReference>
<comment type="catalytic activity">
    <reaction evidence="7">
        <text>a UDP-3-O-[(3R)-3-hydroxyacyl]-alpha-D-glucosamine + a (3R)-hydroxyacyl-[ACP] = a UDP-2-N,3-O-bis[(3R)-3-hydroxyacyl]-alpha-D-glucosamine + holo-[ACP] + H(+)</text>
        <dbReference type="Rhea" id="RHEA:53836"/>
        <dbReference type="Rhea" id="RHEA-COMP:9685"/>
        <dbReference type="Rhea" id="RHEA-COMP:9945"/>
        <dbReference type="ChEBI" id="CHEBI:15378"/>
        <dbReference type="ChEBI" id="CHEBI:64479"/>
        <dbReference type="ChEBI" id="CHEBI:78827"/>
        <dbReference type="ChEBI" id="CHEBI:137740"/>
        <dbReference type="ChEBI" id="CHEBI:137748"/>
        <dbReference type="EC" id="2.3.1.191"/>
    </reaction>
</comment>
<dbReference type="Pfam" id="PF04613">
    <property type="entry name" value="LpxD"/>
    <property type="match status" value="1"/>
</dbReference>
<evidence type="ECO:0000259" key="8">
    <source>
        <dbReference type="Pfam" id="PF04613"/>
    </source>
</evidence>
<keyword evidence="1 7" id="KW-0444">Lipid biosynthesis</keyword>
<comment type="caution">
    <text evidence="9">The sequence shown here is derived from an EMBL/GenBank/DDBJ whole genome shotgun (WGS) entry which is preliminary data.</text>
</comment>
<dbReference type="InterPro" id="IPR007691">
    <property type="entry name" value="LpxD"/>
</dbReference>
<name>A0AA41R2X6_9BACT</name>
<keyword evidence="4 7" id="KW-0677">Repeat</keyword>
<dbReference type="Gene3D" id="2.160.10.10">
    <property type="entry name" value="Hexapeptide repeat proteins"/>
    <property type="match status" value="1"/>
</dbReference>
<comment type="subunit">
    <text evidence="7">Homotrimer.</text>
</comment>
<dbReference type="SUPFAM" id="SSF51161">
    <property type="entry name" value="Trimeric LpxA-like enzymes"/>
    <property type="match status" value="1"/>
</dbReference>
<evidence type="ECO:0000313" key="9">
    <source>
        <dbReference type="EMBL" id="MCJ8500751.1"/>
    </source>
</evidence>
<dbReference type="PROSITE" id="PS00101">
    <property type="entry name" value="HEXAPEP_TRANSFERASES"/>
    <property type="match status" value="2"/>
</dbReference>
<keyword evidence="5 7" id="KW-0443">Lipid metabolism</keyword>
<accession>A0AA41R2X6</accession>
<comment type="function">
    <text evidence="7">Catalyzes the N-acylation of UDP-3-O-acylglucosamine using 3-hydroxyacyl-ACP as the acyl donor. Is involved in the biosynthesis of lipid A, a phosphorylated glycolipid that anchors the lipopolysaccharide to the outer membrane of the cell.</text>
</comment>
<dbReference type="PANTHER" id="PTHR43378">
    <property type="entry name" value="UDP-3-O-ACYLGLUCOSAMINE N-ACYLTRANSFERASE"/>
    <property type="match status" value="1"/>
</dbReference>
<dbReference type="GO" id="GO:0009245">
    <property type="term" value="P:lipid A biosynthetic process"/>
    <property type="evidence" value="ECO:0007669"/>
    <property type="project" value="UniProtKB-UniRule"/>
</dbReference>
<keyword evidence="3 7" id="KW-0808">Transferase</keyword>
<evidence type="ECO:0000256" key="1">
    <source>
        <dbReference type="ARBA" id="ARBA00022516"/>
    </source>
</evidence>
<keyword evidence="2 7" id="KW-0441">Lipid A biosynthesis</keyword>
<protein>
    <recommendedName>
        <fullName evidence="7">UDP-3-O-acylglucosamine N-acyltransferase</fullName>
        <ecNumber evidence="7">2.3.1.191</ecNumber>
    </recommendedName>
</protein>
<keyword evidence="10" id="KW-1185">Reference proteome</keyword>
<dbReference type="InterPro" id="IPR011004">
    <property type="entry name" value="Trimer_LpxA-like_sf"/>
</dbReference>
<dbReference type="RefSeq" id="WP_246906090.1">
    <property type="nucleotide sequence ID" value="NZ_JALJRB010000008.1"/>
</dbReference>
<dbReference type="HAMAP" id="MF_00523">
    <property type="entry name" value="LpxD"/>
    <property type="match status" value="1"/>
</dbReference>
<dbReference type="Pfam" id="PF00132">
    <property type="entry name" value="Hexapep"/>
    <property type="match status" value="2"/>
</dbReference>
<evidence type="ECO:0000256" key="7">
    <source>
        <dbReference type="HAMAP-Rule" id="MF_00523"/>
    </source>
</evidence>
<dbReference type="GO" id="GO:0016020">
    <property type="term" value="C:membrane"/>
    <property type="evidence" value="ECO:0007669"/>
    <property type="project" value="GOC"/>
</dbReference>
<sequence length="346" mass="36267">MTIPLHQIAQLVAGRLSGQADCRIHSAAPIDSAMEGQITFAEKGPGLKRLAATRASAVLVPEGTTDPERNLIETANPRLAFAKVVALLHPVRQPAPGIHSAAVIGKDCRLGRDVAVGAGVVLGDRVTLGDNVVLHPLVVVGDDAVIGDDTIVYPHVSILERCVVGRRVIIHAGTVIGSDGYGFVQDGGRHHKINQIGIVRIDDDVEIGANNTIDRAAFGETWIQTGVKTDNLIQIGHNVVVGAHTLIVAQVGISGSTTVGRHVILAGQAGLSGHLTIGDGAIVGPQTGVGKSVPDNEVVSGGISAMPHRTWLRVQPVLPQLPELNKRVKTLEKRLAALEGRMATDR</sequence>
<dbReference type="NCBIfam" id="NF002060">
    <property type="entry name" value="PRK00892.1"/>
    <property type="match status" value="1"/>
</dbReference>
<dbReference type="EMBL" id="JALJRB010000008">
    <property type="protein sequence ID" value="MCJ8500751.1"/>
    <property type="molecule type" value="Genomic_DNA"/>
</dbReference>
<organism evidence="9 10">
    <name type="scientific">Desulfatitalea alkaliphila</name>
    <dbReference type="NCBI Taxonomy" id="2929485"/>
    <lineage>
        <taxon>Bacteria</taxon>
        <taxon>Pseudomonadati</taxon>
        <taxon>Thermodesulfobacteriota</taxon>
        <taxon>Desulfobacteria</taxon>
        <taxon>Desulfobacterales</taxon>
        <taxon>Desulfosarcinaceae</taxon>
        <taxon>Desulfatitalea</taxon>
    </lineage>
</organism>
<dbReference type="EC" id="2.3.1.191" evidence="7"/>
<comment type="similarity">
    <text evidence="7">Belongs to the transferase hexapeptide repeat family. LpxD subfamily.</text>
</comment>
<dbReference type="Proteomes" id="UP001165427">
    <property type="component" value="Unassembled WGS sequence"/>
</dbReference>
<gene>
    <name evidence="7 9" type="primary">lpxD</name>
    <name evidence="9" type="ORF">MRX98_09230</name>
</gene>
<dbReference type="Gene3D" id="3.40.1390.10">
    <property type="entry name" value="MurE/MurF, N-terminal domain"/>
    <property type="match status" value="1"/>
</dbReference>